<protein>
    <recommendedName>
        <fullName evidence="5">DUF3040 domain-containing protein</fullName>
    </recommendedName>
</protein>
<accession>D2S7N6</accession>
<evidence type="ECO:0008006" key="5">
    <source>
        <dbReference type="Google" id="ProtNLM"/>
    </source>
</evidence>
<organism evidence="3 4">
    <name type="scientific">Geodermatophilus obscurus (strain ATCC 25078 / DSM 43160 / JCM 3152 / CCUG 61914 / KCC A-0152 / KCTC 9177 / NBRC 13315 / NRRL B-3577 / G-20)</name>
    <dbReference type="NCBI Taxonomy" id="526225"/>
    <lineage>
        <taxon>Bacteria</taxon>
        <taxon>Bacillati</taxon>
        <taxon>Actinomycetota</taxon>
        <taxon>Actinomycetes</taxon>
        <taxon>Geodermatophilales</taxon>
        <taxon>Geodermatophilaceae</taxon>
        <taxon>Geodermatophilus</taxon>
    </lineage>
</organism>
<keyword evidence="2" id="KW-0472">Membrane</keyword>
<dbReference type="Proteomes" id="UP000001382">
    <property type="component" value="Chromosome"/>
</dbReference>
<dbReference type="EMBL" id="CP001867">
    <property type="protein sequence ID" value="ADB75495.1"/>
    <property type="molecule type" value="Genomic_DNA"/>
</dbReference>
<dbReference type="RefSeq" id="WP_012948928.1">
    <property type="nucleotide sequence ID" value="NC_013757.1"/>
</dbReference>
<proteinExistence type="predicted"/>
<evidence type="ECO:0000256" key="1">
    <source>
        <dbReference type="SAM" id="MobiDB-lite"/>
    </source>
</evidence>
<dbReference type="HOGENOM" id="CLU_2259758_0_0_11"/>
<feature type="region of interest" description="Disordered" evidence="1">
    <location>
        <begin position="22"/>
        <end position="41"/>
    </location>
</feature>
<feature type="transmembrane region" description="Helical" evidence="2">
    <location>
        <begin position="53"/>
        <end position="82"/>
    </location>
</feature>
<gene>
    <name evidence="3" type="ordered locus">Gobs_2868</name>
</gene>
<dbReference type="KEGG" id="gob:Gobs_2868"/>
<keyword evidence="4" id="KW-1185">Reference proteome</keyword>
<dbReference type="AlphaFoldDB" id="D2S7N6"/>
<evidence type="ECO:0000256" key="2">
    <source>
        <dbReference type="SAM" id="Phobius"/>
    </source>
</evidence>
<sequence>MLSSSEQRIWDDIERFYAAETAEPVLPGPKPARRGRPDAGGGDDLPAAVVAGVWGAILLVLFGAVDVGLAIGAATALGWLLWRSWPSLRGPATTSAVPASQTE</sequence>
<reference evidence="3 4" key="1">
    <citation type="journal article" date="2010" name="Stand. Genomic Sci.">
        <title>Complete genome sequence of Geodermatophilus obscurus type strain (G-20).</title>
        <authorList>
            <person name="Ivanova N."/>
            <person name="Sikorski J."/>
            <person name="Jando M."/>
            <person name="Munk C."/>
            <person name="Lapidus A."/>
            <person name="Glavina Del Rio T."/>
            <person name="Copeland A."/>
            <person name="Tice H."/>
            <person name="Cheng J.-F."/>
            <person name="Lucas S."/>
            <person name="Chen F."/>
            <person name="Nolan M."/>
            <person name="Bruce D."/>
            <person name="Goodwin L."/>
            <person name="Pitluck S."/>
            <person name="Mavromatis K."/>
            <person name="Mikhailova N."/>
            <person name="Pati A."/>
            <person name="Chen A."/>
            <person name="Palaniappan K."/>
            <person name="Land M."/>
            <person name="Hauser L."/>
            <person name="Chang Y.-J."/>
            <person name="Jeffries C.D."/>
            <person name="Meincke L."/>
            <person name="Brettin T."/>
            <person name="Detter J.C."/>
            <person name="Detter J.C."/>
            <person name="Rohde M."/>
            <person name="Goeker M."/>
            <person name="Bristow J."/>
            <person name="Eisen J.A."/>
            <person name="Markowitz V."/>
            <person name="Hugenholtz P."/>
            <person name="Kyrpides N.C."/>
            <person name="Klenk H.-P."/>
        </authorList>
    </citation>
    <scope>NUCLEOTIDE SEQUENCE [LARGE SCALE GENOMIC DNA]</scope>
    <source>
        <strain evidence="4">ATCC 25078 / DSM 43160 / JCM 3152 / KCC A-0152 / KCTC 9177 / NBRC 13315 / NRRL B-3577 / G-20</strain>
    </source>
</reference>
<evidence type="ECO:0000313" key="4">
    <source>
        <dbReference type="Proteomes" id="UP000001382"/>
    </source>
</evidence>
<keyword evidence="2" id="KW-1133">Transmembrane helix</keyword>
<keyword evidence="2" id="KW-0812">Transmembrane</keyword>
<dbReference type="OrthoDB" id="5197920at2"/>
<name>D2S7N6_GEOOG</name>
<evidence type="ECO:0000313" key="3">
    <source>
        <dbReference type="EMBL" id="ADB75495.1"/>
    </source>
</evidence>
<reference evidence="4" key="2">
    <citation type="submission" date="2010-01" db="EMBL/GenBank/DDBJ databases">
        <title>The complete genome of Geodermatophilus obscurus DSM 43160.</title>
        <authorList>
            <consortium name="US DOE Joint Genome Institute (JGI-PGF)"/>
            <person name="Lucas S."/>
            <person name="Copeland A."/>
            <person name="Lapidus A."/>
            <person name="Glavina del Rio T."/>
            <person name="Dalin E."/>
            <person name="Tice H."/>
            <person name="Bruce D."/>
            <person name="Goodwin L."/>
            <person name="Pitluck S."/>
            <person name="Kyrpides N."/>
            <person name="Mavromatis K."/>
            <person name="Ivanova N."/>
            <person name="Munk A.C."/>
            <person name="Brettin T."/>
            <person name="Detter J.C."/>
            <person name="Han C."/>
            <person name="Larimer F."/>
            <person name="Land M."/>
            <person name="Hauser L."/>
            <person name="Markowitz V."/>
            <person name="Cheng J.-F."/>
            <person name="Hugenholtz P."/>
            <person name="Woyke T."/>
            <person name="Wu D."/>
            <person name="Jando M."/>
            <person name="Schneider S."/>
            <person name="Klenk H.-P."/>
            <person name="Eisen J.A."/>
        </authorList>
    </citation>
    <scope>NUCLEOTIDE SEQUENCE [LARGE SCALE GENOMIC DNA]</scope>
    <source>
        <strain evidence="4">ATCC 25078 / DSM 43160 / JCM 3152 / KCC A-0152 / KCTC 9177 / NBRC 13315 / NRRL B-3577 / G-20</strain>
    </source>
</reference>